<keyword evidence="2" id="KW-0813">Transport</keyword>
<evidence type="ECO:0000313" key="13">
    <source>
        <dbReference type="Proteomes" id="UP000293874"/>
    </source>
</evidence>
<keyword evidence="6 12" id="KW-0067">ATP-binding</keyword>
<evidence type="ECO:0000259" key="10">
    <source>
        <dbReference type="PROSITE" id="PS50893"/>
    </source>
</evidence>
<keyword evidence="4 9" id="KW-0812">Transmembrane</keyword>
<feature type="transmembrane region" description="Helical" evidence="9">
    <location>
        <begin position="418"/>
        <end position="443"/>
    </location>
</feature>
<evidence type="ECO:0000256" key="8">
    <source>
        <dbReference type="ARBA" id="ARBA00023136"/>
    </source>
</evidence>
<reference evidence="12 13" key="1">
    <citation type="submission" date="2019-02" db="EMBL/GenBank/DDBJ databases">
        <title>Genomic Encyclopedia of Type Strains, Phase IV (KMG-IV): sequencing the most valuable type-strain genomes for metagenomic binning, comparative biology and taxonomic classification.</title>
        <authorList>
            <person name="Goeker M."/>
        </authorList>
    </citation>
    <scope>NUCLEOTIDE SEQUENCE [LARGE SCALE GENOMIC DNA]</scope>
    <source>
        <strain evidence="12 13">DSM 18116</strain>
    </source>
</reference>
<dbReference type="GO" id="GO:0034040">
    <property type="term" value="F:ATPase-coupled lipid transmembrane transporter activity"/>
    <property type="evidence" value="ECO:0007669"/>
    <property type="project" value="TreeGrafter"/>
</dbReference>
<dbReference type="RefSeq" id="WP_130538900.1">
    <property type="nucleotide sequence ID" value="NZ_CP042431.1"/>
</dbReference>
<evidence type="ECO:0000256" key="9">
    <source>
        <dbReference type="SAM" id="Phobius"/>
    </source>
</evidence>
<dbReference type="PROSITE" id="PS50893">
    <property type="entry name" value="ABC_TRANSPORTER_2"/>
    <property type="match status" value="1"/>
</dbReference>
<evidence type="ECO:0000256" key="4">
    <source>
        <dbReference type="ARBA" id="ARBA00022692"/>
    </source>
</evidence>
<evidence type="ECO:0000256" key="1">
    <source>
        <dbReference type="ARBA" id="ARBA00004651"/>
    </source>
</evidence>
<name>A0A4Q7N1I1_9BACT</name>
<dbReference type="SUPFAM" id="SSF52540">
    <property type="entry name" value="P-loop containing nucleoside triphosphate hydrolases"/>
    <property type="match status" value="1"/>
</dbReference>
<dbReference type="Pfam" id="PF00664">
    <property type="entry name" value="ABC_membrane"/>
    <property type="match status" value="1"/>
</dbReference>
<dbReference type="PROSITE" id="PS00211">
    <property type="entry name" value="ABC_TRANSPORTER_1"/>
    <property type="match status" value="1"/>
</dbReference>
<dbReference type="PANTHER" id="PTHR24221">
    <property type="entry name" value="ATP-BINDING CASSETTE SUB-FAMILY B"/>
    <property type="match status" value="1"/>
</dbReference>
<evidence type="ECO:0000259" key="11">
    <source>
        <dbReference type="PROSITE" id="PS50929"/>
    </source>
</evidence>
<dbReference type="AlphaFoldDB" id="A0A4Q7N1I1"/>
<comment type="caution">
    <text evidence="12">The sequence shown here is derived from an EMBL/GenBank/DDBJ whole genome shotgun (WGS) entry which is preliminary data.</text>
</comment>
<evidence type="ECO:0000256" key="3">
    <source>
        <dbReference type="ARBA" id="ARBA00022475"/>
    </source>
</evidence>
<evidence type="ECO:0000313" key="12">
    <source>
        <dbReference type="EMBL" id="RZS74434.1"/>
    </source>
</evidence>
<dbReference type="GO" id="GO:0140359">
    <property type="term" value="F:ABC-type transporter activity"/>
    <property type="evidence" value="ECO:0007669"/>
    <property type="project" value="InterPro"/>
</dbReference>
<accession>A0A4Q7N1I1</accession>
<evidence type="ECO:0000256" key="2">
    <source>
        <dbReference type="ARBA" id="ARBA00022448"/>
    </source>
</evidence>
<dbReference type="EMBL" id="SGXA01000001">
    <property type="protein sequence ID" value="RZS74434.1"/>
    <property type="molecule type" value="Genomic_DNA"/>
</dbReference>
<dbReference type="SUPFAM" id="SSF90123">
    <property type="entry name" value="ABC transporter transmembrane region"/>
    <property type="match status" value="1"/>
</dbReference>
<dbReference type="GO" id="GO:0005524">
    <property type="term" value="F:ATP binding"/>
    <property type="evidence" value="ECO:0007669"/>
    <property type="project" value="UniProtKB-KW"/>
</dbReference>
<comment type="subcellular location">
    <subcellularLocation>
        <location evidence="1">Cell membrane</location>
        <topology evidence="1">Multi-pass membrane protein</topology>
    </subcellularLocation>
</comment>
<keyword evidence="7 9" id="KW-1133">Transmembrane helix</keyword>
<feature type="transmembrane region" description="Helical" evidence="9">
    <location>
        <begin position="273"/>
        <end position="291"/>
    </location>
</feature>
<dbReference type="InterPro" id="IPR017871">
    <property type="entry name" value="ABC_transporter-like_CS"/>
</dbReference>
<keyword evidence="13" id="KW-1185">Reference proteome</keyword>
<dbReference type="PROSITE" id="PS50929">
    <property type="entry name" value="ABC_TM1F"/>
    <property type="match status" value="1"/>
</dbReference>
<protein>
    <submittedName>
        <fullName evidence="12">ATP-binding cassette subfamily C protein</fullName>
    </submittedName>
</protein>
<dbReference type="InterPro" id="IPR027417">
    <property type="entry name" value="P-loop_NTPase"/>
</dbReference>
<dbReference type="PANTHER" id="PTHR24221:SF654">
    <property type="entry name" value="ATP-BINDING CASSETTE SUB-FAMILY B MEMBER 6"/>
    <property type="match status" value="1"/>
</dbReference>
<dbReference type="Pfam" id="PF00005">
    <property type="entry name" value="ABC_tran"/>
    <property type="match status" value="1"/>
</dbReference>
<evidence type="ECO:0000256" key="6">
    <source>
        <dbReference type="ARBA" id="ARBA00022840"/>
    </source>
</evidence>
<keyword evidence="3" id="KW-1003">Cell membrane</keyword>
<evidence type="ECO:0000256" key="7">
    <source>
        <dbReference type="ARBA" id="ARBA00022989"/>
    </source>
</evidence>
<dbReference type="GO" id="GO:0016887">
    <property type="term" value="F:ATP hydrolysis activity"/>
    <property type="evidence" value="ECO:0007669"/>
    <property type="project" value="InterPro"/>
</dbReference>
<dbReference type="Gene3D" id="3.40.50.300">
    <property type="entry name" value="P-loop containing nucleotide triphosphate hydrolases"/>
    <property type="match status" value="1"/>
</dbReference>
<dbReference type="FunFam" id="3.40.50.300:FF:000299">
    <property type="entry name" value="ABC transporter ATP-binding protein/permease"/>
    <property type="match status" value="1"/>
</dbReference>
<feature type="transmembrane region" description="Helical" evidence="9">
    <location>
        <begin position="164"/>
        <end position="189"/>
    </location>
</feature>
<evidence type="ECO:0000256" key="5">
    <source>
        <dbReference type="ARBA" id="ARBA00022741"/>
    </source>
</evidence>
<dbReference type="SMART" id="SM00382">
    <property type="entry name" value="AAA"/>
    <property type="match status" value="1"/>
</dbReference>
<feature type="domain" description="ABC transporter" evidence="10">
    <location>
        <begin position="476"/>
        <end position="707"/>
    </location>
</feature>
<feature type="transmembrane region" description="Helical" evidence="9">
    <location>
        <begin position="201"/>
        <end position="221"/>
    </location>
</feature>
<dbReference type="InterPro" id="IPR011527">
    <property type="entry name" value="ABC1_TM_dom"/>
</dbReference>
<feature type="domain" description="ABC transmembrane type-1" evidence="11">
    <location>
        <begin position="170"/>
        <end position="444"/>
    </location>
</feature>
<dbReference type="InterPro" id="IPR003439">
    <property type="entry name" value="ABC_transporter-like_ATP-bd"/>
</dbReference>
<feature type="transmembrane region" description="Helical" evidence="9">
    <location>
        <begin position="303"/>
        <end position="322"/>
    </location>
</feature>
<dbReference type="InterPro" id="IPR003593">
    <property type="entry name" value="AAA+_ATPase"/>
</dbReference>
<dbReference type="InterPro" id="IPR036640">
    <property type="entry name" value="ABC1_TM_sf"/>
</dbReference>
<sequence length="710" mass="76802">MAGPSFVAQIESDLLSVLRHDNGNGHALGHGLLLQCMNLAGAGQGLYFQPIAGNGSQTITRQLQAIARQSNVLARKVRLQGNWWTSDLGSMVGFTKDGAVCAILQEKGNYFLVDPKAGQRQKIDAALAANLSEAAFVFCALLGEEPISNRSLLQFALSGRRKELLAFAGSSVVISGLNLVLPLAFSSLIGNVIPSANSGMLVQLCILLLLIGLLIFCFSVYRNLVLLRFETKADLKLQVAFFNKILNLPAGFFAKTSAGELVERSLGFSKIRVMISSGVVLAFFSSLQLLFNLGLMFVYSTRLGLLALAALLIYLVLLFISYRRENLANSRQLQAKTALNSRIYQFISGIAKIKTAGKELFVLRQWSGHYAKERTLAQDTLQAEQQIQLLNYLFPSLALLMIYGFSGQVINSIRPGDFAGFITAFGLLAANVIALGSSVSGILKAVALFKKLEPILNTAGEKEPGPQEQLTLDGRIEFNQVSYSYGEDTPPIIDGMSFAINEGETVAFVGASGSGKSTIFRLLLGFETPKAGSIYFDEQDLKQLNIKAVRRNMGVVLQNSTLTGGSIYENISGGHSGYTAVWEALAKVGMKKEIEALPMGLHTVVSDAGGSFSGGQQQRLLIARALSGNPRIILFDEATSALDNISQAIITHTLHETKATKLIIAHRLETIMAADRVYFIGNGKIIQAGSPAELMTTEGPFQNFARRQLK</sequence>
<organism evidence="12 13">
    <name type="scientific">Pseudobacter ginsenosidimutans</name>
    <dbReference type="NCBI Taxonomy" id="661488"/>
    <lineage>
        <taxon>Bacteria</taxon>
        <taxon>Pseudomonadati</taxon>
        <taxon>Bacteroidota</taxon>
        <taxon>Chitinophagia</taxon>
        <taxon>Chitinophagales</taxon>
        <taxon>Chitinophagaceae</taxon>
        <taxon>Pseudobacter</taxon>
    </lineage>
</organism>
<gene>
    <name evidence="12" type="ORF">EV199_0282</name>
</gene>
<feature type="transmembrane region" description="Helical" evidence="9">
    <location>
        <begin position="389"/>
        <end position="406"/>
    </location>
</feature>
<dbReference type="Proteomes" id="UP000293874">
    <property type="component" value="Unassembled WGS sequence"/>
</dbReference>
<dbReference type="OrthoDB" id="9771903at2"/>
<keyword evidence="8 9" id="KW-0472">Membrane</keyword>
<dbReference type="Gene3D" id="1.20.1560.10">
    <property type="entry name" value="ABC transporter type 1, transmembrane domain"/>
    <property type="match status" value="1"/>
</dbReference>
<dbReference type="GO" id="GO:0005886">
    <property type="term" value="C:plasma membrane"/>
    <property type="evidence" value="ECO:0007669"/>
    <property type="project" value="UniProtKB-SubCell"/>
</dbReference>
<dbReference type="InterPro" id="IPR039421">
    <property type="entry name" value="Type_1_exporter"/>
</dbReference>
<keyword evidence="5" id="KW-0547">Nucleotide-binding</keyword>
<proteinExistence type="predicted"/>